<dbReference type="Proteomes" id="UP000290433">
    <property type="component" value="Unassembled WGS sequence"/>
</dbReference>
<protein>
    <submittedName>
        <fullName evidence="1">Uncharacterized protein</fullName>
    </submittedName>
</protein>
<name>A0A444VRY8_9FLAO</name>
<evidence type="ECO:0000313" key="2">
    <source>
        <dbReference type="Proteomes" id="UP000290433"/>
    </source>
</evidence>
<dbReference type="EMBL" id="JUIV01000038">
    <property type="protein sequence ID" value="RYJ36381.1"/>
    <property type="molecule type" value="Genomic_DNA"/>
</dbReference>
<accession>A0A444VRY8</accession>
<comment type="caution">
    <text evidence="1">The sequence shown here is derived from an EMBL/GenBank/DDBJ whole genome shotgun (WGS) entry which is preliminary data.</text>
</comment>
<sequence>MLYVPLGVFAARVTSPFASTLNSPSLSMVTTVLPDVTNTPSKVSFDFTFPIVAADVPEVFVPKLSLTATKSFTILIVTVAELQFPLFAISQIE</sequence>
<gene>
    <name evidence="1" type="ORF">NU08_4594</name>
</gene>
<reference evidence="1 2" key="1">
    <citation type="submission" date="2014-12" db="EMBL/GenBank/DDBJ databases">
        <title>Genome sequence of Flavobacterium anhuiense RCM74.</title>
        <authorList>
            <person name="Kim J.F."/>
            <person name="Song J.Y."/>
            <person name="Kwak M.-J."/>
            <person name="Lee S.-W."/>
        </authorList>
    </citation>
    <scope>NUCLEOTIDE SEQUENCE [LARGE SCALE GENOMIC DNA]</scope>
    <source>
        <strain evidence="1 2">RCM74</strain>
    </source>
</reference>
<organism evidence="1 2">
    <name type="scientific">Flavobacterium anhuiense</name>
    <dbReference type="NCBI Taxonomy" id="459526"/>
    <lineage>
        <taxon>Bacteria</taxon>
        <taxon>Pseudomonadati</taxon>
        <taxon>Bacteroidota</taxon>
        <taxon>Flavobacteriia</taxon>
        <taxon>Flavobacteriales</taxon>
        <taxon>Flavobacteriaceae</taxon>
        <taxon>Flavobacterium</taxon>
    </lineage>
</organism>
<proteinExistence type="predicted"/>
<dbReference type="AlphaFoldDB" id="A0A444VRY8"/>
<evidence type="ECO:0000313" key="1">
    <source>
        <dbReference type="EMBL" id="RYJ36381.1"/>
    </source>
</evidence>